<evidence type="ECO:0000256" key="7">
    <source>
        <dbReference type="ARBA" id="ARBA00022792"/>
    </source>
</evidence>
<evidence type="ECO:0000256" key="1">
    <source>
        <dbReference type="ARBA" id="ARBA00004443"/>
    </source>
</evidence>
<evidence type="ECO:0000256" key="11">
    <source>
        <dbReference type="ARBA" id="ARBA00030213"/>
    </source>
</evidence>
<keyword evidence="6" id="KW-0679">Respiratory chain</keyword>
<evidence type="ECO:0000256" key="8">
    <source>
        <dbReference type="ARBA" id="ARBA00022982"/>
    </source>
</evidence>
<evidence type="ECO:0000256" key="4">
    <source>
        <dbReference type="ARBA" id="ARBA00016386"/>
    </source>
</evidence>
<evidence type="ECO:0000256" key="13">
    <source>
        <dbReference type="ARBA" id="ARBA00046116"/>
    </source>
</evidence>
<comment type="similarity">
    <text evidence="2">Belongs to the complex I LYR family.</text>
</comment>
<organism evidence="16">
    <name type="scientific">Timema tahoe</name>
    <dbReference type="NCBI Taxonomy" id="61484"/>
    <lineage>
        <taxon>Eukaryota</taxon>
        <taxon>Metazoa</taxon>
        <taxon>Ecdysozoa</taxon>
        <taxon>Arthropoda</taxon>
        <taxon>Hexapoda</taxon>
        <taxon>Insecta</taxon>
        <taxon>Pterygota</taxon>
        <taxon>Neoptera</taxon>
        <taxon>Polyneoptera</taxon>
        <taxon>Phasmatodea</taxon>
        <taxon>Timematodea</taxon>
        <taxon>Timematoidea</taxon>
        <taxon>Timematidae</taxon>
        <taxon>Timema</taxon>
    </lineage>
</organism>
<evidence type="ECO:0000256" key="9">
    <source>
        <dbReference type="ARBA" id="ARBA00023128"/>
    </source>
</evidence>
<accession>A0A7R9IME9</accession>
<evidence type="ECO:0000256" key="12">
    <source>
        <dbReference type="ARBA" id="ARBA00032352"/>
    </source>
</evidence>
<dbReference type="CDD" id="cd20266">
    <property type="entry name" value="Complex1_LYR_NDUFA6_LYRM6"/>
    <property type="match status" value="1"/>
</dbReference>
<reference evidence="16" key="1">
    <citation type="submission" date="2020-11" db="EMBL/GenBank/DDBJ databases">
        <authorList>
            <person name="Tran Van P."/>
        </authorList>
    </citation>
    <scope>NUCLEOTIDE SEQUENCE</scope>
</reference>
<sequence length="339" mass="39017">MAAREATRTAVKNVRPILSIDSSEAKKRALNLYKAWYRQMPYVVMDYDIPKTVPQLRQKLREEFEKNKHITDIRVIDMLVIKWREDGKTTSTIPGQEYNFDINPIYCKPSDFDHITTKVDILIDFHFSGRCVVKVAGVLRFIKKMSKNAEHINDVKLVDETMNTKDLIYEDEKNPFVLLCVVKVLSWCLLNLTNEIPYLFPDHFLKFPTKKCSTSGNGTGKREKLLSLVVSLTPGEHTMRLYTLKIRRGIRILVQTREEGLPRKSKEIIDVHGGLFHDFTDQNGLVAYLTPKRLKLRCYQMDQTSTSPEMSSGARLGMQSRSYEPGTCDVLSRPPKTPT</sequence>
<dbReference type="PANTHER" id="PTHR12964:SF0">
    <property type="entry name" value="NADH DEHYDROGENASE [UBIQUINONE] 1 ALPHA SUBCOMPLEX SUBUNIT 6"/>
    <property type="match status" value="1"/>
</dbReference>
<evidence type="ECO:0000256" key="2">
    <source>
        <dbReference type="ARBA" id="ARBA00009508"/>
    </source>
</evidence>
<comment type="subunit">
    <text evidence="3">Mammalian complex I is composed of 45 different subunits.</text>
</comment>
<proteinExistence type="inferred from homology"/>
<dbReference type="Pfam" id="PF05347">
    <property type="entry name" value="Complex1_LYR"/>
    <property type="match status" value="1"/>
</dbReference>
<dbReference type="PANTHER" id="PTHR12964">
    <property type="entry name" value="NADH-UBIQUINONE OXIDOREDUCTASE B14 SUBUNIT"/>
    <property type="match status" value="1"/>
</dbReference>
<dbReference type="GO" id="GO:0006979">
    <property type="term" value="P:response to oxidative stress"/>
    <property type="evidence" value="ECO:0007669"/>
    <property type="project" value="TreeGrafter"/>
</dbReference>
<keyword evidence="10" id="KW-0472">Membrane</keyword>
<evidence type="ECO:0000313" key="16">
    <source>
        <dbReference type="EMBL" id="CAD7461079.1"/>
    </source>
</evidence>
<feature type="domain" description="Complex 1 LYR protein" evidence="15">
    <location>
        <begin position="36"/>
        <end position="86"/>
    </location>
</feature>
<keyword evidence="9" id="KW-0496">Mitochondrion</keyword>
<dbReference type="InterPro" id="IPR008011">
    <property type="entry name" value="Complex1_LYR_dom"/>
</dbReference>
<name>A0A7R9IME9_9NEOP</name>
<keyword evidence="7" id="KW-0999">Mitochondrion inner membrane</keyword>
<evidence type="ECO:0000256" key="5">
    <source>
        <dbReference type="ARBA" id="ARBA00022448"/>
    </source>
</evidence>
<comment type="function">
    <text evidence="13">Accessory subunit of the mitochondrial membrane respiratory chain NADH dehydrogenase (Complex I), that is believed to be not involved in catalysis. Required for proper complex I assembly. Complex I functions in the transfer of electrons from NADH to the respiratory chain. The immediate electron acceptor for the enzyme is believed to be ubiquinone.</text>
</comment>
<dbReference type="GO" id="GO:0005743">
    <property type="term" value="C:mitochondrial inner membrane"/>
    <property type="evidence" value="ECO:0007669"/>
    <property type="project" value="UniProtKB-SubCell"/>
</dbReference>
<evidence type="ECO:0000256" key="6">
    <source>
        <dbReference type="ARBA" id="ARBA00022660"/>
    </source>
</evidence>
<keyword evidence="5" id="KW-0813">Transport</keyword>
<evidence type="ECO:0000256" key="3">
    <source>
        <dbReference type="ARBA" id="ARBA00011790"/>
    </source>
</evidence>
<evidence type="ECO:0000256" key="10">
    <source>
        <dbReference type="ARBA" id="ARBA00023136"/>
    </source>
</evidence>
<evidence type="ECO:0000256" key="14">
    <source>
        <dbReference type="SAM" id="MobiDB-lite"/>
    </source>
</evidence>
<evidence type="ECO:0000259" key="15">
    <source>
        <dbReference type="Pfam" id="PF05347"/>
    </source>
</evidence>
<dbReference type="InterPro" id="IPR016488">
    <property type="entry name" value="NADH_Ub_cplx-1_asu_su-6"/>
</dbReference>
<dbReference type="InterPro" id="IPR045299">
    <property type="entry name" value="Complex1_LYR_NDUFA6_LYRM6"/>
</dbReference>
<feature type="region of interest" description="Disordered" evidence="14">
    <location>
        <begin position="304"/>
        <end position="339"/>
    </location>
</feature>
<dbReference type="AlphaFoldDB" id="A0A7R9IME9"/>
<protein>
    <recommendedName>
        <fullName evidence="4">NADH dehydrogenase [ubiquinone] 1 alpha subcomplex subunit 6</fullName>
    </recommendedName>
    <alternativeName>
        <fullName evidence="11">Complex I-B14</fullName>
    </alternativeName>
    <alternativeName>
        <fullName evidence="12">NADH-ubiquinone oxidoreductase B14 subunit</fullName>
    </alternativeName>
</protein>
<keyword evidence="8" id="KW-0249">Electron transport</keyword>
<gene>
    <name evidence="16" type="ORF">TTEB3V08_LOCUS8992</name>
</gene>
<dbReference type="EMBL" id="OE004348">
    <property type="protein sequence ID" value="CAD7461079.1"/>
    <property type="molecule type" value="Genomic_DNA"/>
</dbReference>
<dbReference type="GO" id="GO:0045271">
    <property type="term" value="C:respiratory chain complex I"/>
    <property type="evidence" value="ECO:0007669"/>
    <property type="project" value="InterPro"/>
</dbReference>
<comment type="subcellular location">
    <subcellularLocation>
        <location evidence="1">Mitochondrion inner membrane</location>
        <topology evidence="1">Peripheral membrane protein</topology>
        <orientation evidence="1">Matrix side</orientation>
    </subcellularLocation>
</comment>